<keyword evidence="2" id="KW-1185">Reference proteome</keyword>
<comment type="caution">
    <text evidence="1">The sequence shown here is derived from an EMBL/GenBank/DDBJ whole genome shotgun (WGS) entry which is preliminary data.</text>
</comment>
<dbReference type="RefSeq" id="WP_380797064.1">
    <property type="nucleotide sequence ID" value="NZ_JBHRVU010000004.1"/>
</dbReference>
<gene>
    <name evidence="1" type="ORF">ACFOKF_16650</name>
</gene>
<name>A0ABV7NKA6_9SPHN</name>
<evidence type="ECO:0000313" key="2">
    <source>
        <dbReference type="Proteomes" id="UP001595681"/>
    </source>
</evidence>
<organism evidence="1 2">
    <name type="scientific">Sphingobium rhizovicinum</name>
    <dbReference type="NCBI Taxonomy" id="432308"/>
    <lineage>
        <taxon>Bacteria</taxon>
        <taxon>Pseudomonadati</taxon>
        <taxon>Pseudomonadota</taxon>
        <taxon>Alphaproteobacteria</taxon>
        <taxon>Sphingomonadales</taxon>
        <taxon>Sphingomonadaceae</taxon>
        <taxon>Sphingobium</taxon>
    </lineage>
</organism>
<sequence length="96" mass="11039">MSWYVVTYEIRGSHDLKDELKIEEELRKSAEWCMPMPSHWIIKSNKSATQVLEGLKKAGAIHESDAIFILETTLKGSFQQPTRFAKGWLEENLQAS</sequence>
<reference evidence="2" key="1">
    <citation type="journal article" date="2019" name="Int. J. Syst. Evol. Microbiol.">
        <title>The Global Catalogue of Microorganisms (GCM) 10K type strain sequencing project: providing services to taxonomists for standard genome sequencing and annotation.</title>
        <authorList>
            <consortium name="The Broad Institute Genomics Platform"/>
            <consortium name="The Broad Institute Genome Sequencing Center for Infectious Disease"/>
            <person name="Wu L."/>
            <person name="Ma J."/>
        </authorList>
    </citation>
    <scope>NUCLEOTIDE SEQUENCE [LARGE SCALE GENOMIC DNA]</scope>
    <source>
        <strain evidence="2">CCM 7491</strain>
    </source>
</reference>
<protein>
    <submittedName>
        <fullName evidence="1">Uncharacterized protein</fullName>
    </submittedName>
</protein>
<proteinExistence type="predicted"/>
<accession>A0ABV7NKA6</accession>
<evidence type="ECO:0000313" key="1">
    <source>
        <dbReference type="EMBL" id="MFC3442805.1"/>
    </source>
</evidence>
<dbReference type="EMBL" id="JBHRVU010000004">
    <property type="protein sequence ID" value="MFC3442805.1"/>
    <property type="molecule type" value="Genomic_DNA"/>
</dbReference>
<dbReference type="Proteomes" id="UP001595681">
    <property type="component" value="Unassembled WGS sequence"/>
</dbReference>